<name>A0A0D9YMU4_9ORYZ</name>
<evidence type="ECO:0000256" key="1">
    <source>
        <dbReference type="SAM" id="MobiDB-lite"/>
    </source>
</evidence>
<feature type="compositionally biased region" description="Basic and acidic residues" evidence="1">
    <location>
        <begin position="318"/>
        <end position="330"/>
    </location>
</feature>
<dbReference type="Gramene" id="OGLUM02G05020.2">
    <property type="protein sequence ID" value="OGLUM02G05020.2"/>
    <property type="gene ID" value="OGLUM02G05020"/>
</dbReference>
<reference evidence="2" key="2">
    <citation type="submission" date="2018-05" db="EMBL/GenBank/DDBJ databases">
        <title>OgluRS3 (Oryza glumaepatula Reference Sequence Version 3).</title>
        <authorList>
            <person name="Zhang J."/>
            <person name="Kudrna D."/>
            <person name="Lee S."/>
            <person name="Talag J."/>
            <person name="Welchert J."/>
            <person name="Wing R.A."/>
        </authorList>
    </citation>
    <scope>NUCLEOTIDE SEQUENCE [LARGE SCALE GENOMIC DNA]</scope>
</reference>
<reference evidence="2" key="1">
    <citation type="submission" date="2015-04" db="UniProtKB">
        <authorList>
            <consortium name="EnsemblPlants"/>
        </authorList>
    </citation>
    <scope>IDENTIFICATION</scope>
</reference>
<feature type="compositionally biased region" description="Acidic residues" evidence="1">
    <location>
        <begin position="291"/>
        <end position="303"/>
    </location>
</feature>
<dbReference type="AlphaFoldDB" id="A0A0D9YMU4"/>
<dbReference type="HOGENOM" id="CLU_647910_0_0_1"/>
<accession>A0A0D9YMU4</accession>
<dbReference type="EnsemblPlants" id="OGLUM02G05020.1">
    <property type="protein sequence ID" value="OGLUM02G05020.1"/>
    <property type="gene ID" value="OGLUM02G05020"/>
</dbReference>
<dbReference type="Proteomes" id="UP000026961">
    <property type="component" value="Chromosome 2"/>
</dbReference>
<dbReference type="Gramene" id="OGLUM02G05020.1">
    <property type="protein sequence ID" value="OGLUM02G05020.1"/>
    <property type="gene ID" value="OGLUM02G05020"/>
</dbReference>
<dbReference type="EnsemblPlants" id="OGLUM02G05020.2">
    <property type="protein sequence ID" value="OGLUM02G05020.2"/>
    <property type="gene ID" value="OGLUM02G05020"/>
</dbReference>
<keyword evidence="3" id="KW-1185">Reference proteome</keyword>
<feature type="compositionally biased region" description="Gly residues" evidence="1">
    <location>
        <begin position="379"/>
        <end position="391"/>
    </location>
</feature>
<proteinExistence type="predicted"/>
<feature type="region of interest" description="Disordered" evidence="1">
    <location>
        <begin position="228"/>
        <end position="337"/>
    </location>
</feature>
<evidence type="ECO:0000313" key="3">
    <source>
        <dbReference type="Proteomes" id="UP000026961"/>
    </source>
</evidence>
<sequence length="424" mass="44196">MKEVRILPVSYWLGEDLEQHPLVIPVHEHPELLALVDLLLREHVPGAPPHAVVVVGRRRRQELEAAHGGARPHLPQRPEHVVAGQRDVLHPRAAVVVQVRLYLAPPLGAVHRLVERQQHGLRVVGEHHRVEAALGGAHVLGGELSELVEPGEPGDVRGYRSELRHVADDVVEPAEAVVHGARVADALETREEGRVGAVRVADEAEHDVAVELHLREAEAAAEVGGLERRARPGRDAGAEGVGRVGDAQRHGAHREAVVRGEPPRGARGEGRDGSGGGRVRADAVVAAVGGGEEERDGGGAEEEGGVRGVPRGEVGPGGERRAQGEGEPARGGRGVSAPELDVVERERLEPVAPRVGADEAAVPDEAEPRVLPRRRSGRDGAGGGGGGGSGRHGAARRGVAWRVVGCGGVDGSGGVGGEELVVGG</sequence>
<feature type="region of interest" description="Disordered" evidence="1">
    <location>
        <begin position="350"/>
        <end position="395"/>
    </location>
</feature>
<protein>
    <submittedName>
        <fullName evidence="2">Uncharacterized protein</fullName>
    </submittedName>
</protein>
<feature type="compositionally biased region" description="Basic and acidic residues" evidence="1">
    <location>
        <begin position="246"/>
        <end position="272"/>
    </location>
</feature>
<feature type="compositionally biased region" description="Basic and acidic residues" evidence="1">
    <location>
        <begin position="228"/>
        <end position="237"/>
    </location>
</feature>
<evidence type="ECO:0000313" key="2">
    <source>
        <dbReference type="EnsemblPlants" id="OGLUM02G05020.2"/>
    </source>
</evidence>
<organism evidence="2">
    <name type="scientific">Oryza glumipatula</name>
    <dbReference type="NCBI Taxonomy" id="40148"/>
    <lineage>
        <taxon>Eukaryota</taxon>
        <taxon>Viridiplantae</taxon>
        <taxon>Streptophyta</taxon>
        <taxon>Embryophyta</taxon>
        <taxon>Tracheophyta</taxon>
        <taxon>Spermatophyta</taxon>
        <taxon>Magnoliopsida</taxon>
        <taxon>Liliopsida</taxon>
        <taxon>Poales</taxon>
        <taxon>Poaceae</taxon>
        <taxon>BOP clade</taxon>
        <taxon>Oryzoideae</taxon>
        <taxon>Oryzeae</taxon>
        <taxon>Oryzinae</taxon>
        <taxon>Oryza</taxon>
    </lineage>
</organism>